<evidence type="ECO:0000256" key="1">
    <source>
        <dbReference type="SAM" id="Phobius"/>
    </source>
</evidence>
<dbReference type="InterPro" id="IPR018154">
    <property type="entry name" value="TLV/ENV_coat_polyprotein"/>
</dbReference>
<feature type="transmembrane region" description="Helical" evidence="1">
    <location>
        <begin position="84"/>
        <end position="106"/>
    </location>
</feature>
<dbReference type="Pfam" id="PF00429">
    <property type="entry name" value="TLV_coat"/>
    <property type="match status" value="1"/>
</dbReference>
<gene>
    <name evidence="2" type="primary">Fv4</name>
    <name evidence="2" type="ORF">PTIVIO_R15258</name>
</gene>
<evidence type="ECO:0000313" key="2">
    <source>
        <dbReference type="EMBL" id="NWV15910.1"/>
    </source>
</evidence>
<dbReference type="PANTHER" id="PTHR10424:SF82">
    <property type="entry name" value="ENVELOPE GLYCOPROTEIN-RELATED"/>
    <property type="match status" value="1"/>
</dbReference>
<name>A0A7K6CPS2_PTIVI</name>
<dbReference type="AlphaFoldDB" id="A0A7K6CPS2"/>
<evidence type="ECO:0000313" key="3">
    <source>
        <dbReference type="Proteomes" id="UP000584880"/>
    </source>
</evidence>
<reference evidence="2 3" key="1">
    <citation type="submission" date="2019-09" db="EMBL/GenBank/DDBJ databases">
        <title>Bird 10,000 Genomes (B10K) Project - Family phase.</title>
        <authorList>
            <person name="Zhang G."/>
        </authorList>
    </citation>
    <scope>NUCLEOTIDE SEQUENCE [LARGE SCALE GENOMIC DNA]</scope>
    <source>
        <strain evidence="2">B10K-DU-012-10</strain>
        <tissue evidence="2">Blood</tissue>
    </source>
</reference>
<dbReference type="EMBL" id="VZRJ01020981">
    <property type="protein sequence ID" value="NWV15910.1"/>
    <property type="molecule type" value="Genomic_DNA"/>
</dbReference>
<protein>
    <submittedName>
        <fullName evidence="2">ENV2 protein</fullName>
    </submittedName>
</protein>
<keyword evidence="3" id="KW-1185">Reference proteome</keyword>
<feature type="non-terminal residue" evidence="2">
    <location>
        <position position="1"/>
    </location>
</feature>
<accession>A0A7K6CPS2</accession>
<feature type="non-terminal residue" evidence="2">
    <location>
        <position position="293"/>
    </location>
</feature>
<feature type="transmembrane region" description="Helical" evidence="1">
    <location>
        <begin position="213"/>
        <end position="239"/>
    </location>
</feature>
<proteinExistence type="predicted"/>
<organism evidence="2 3">
    <name type="scientific">Ptilonorhynchus violaceus</name>
    <name type="common">Satin bowerbird</name>
    <name type="synonym">Pyrrhocorax violaceus</name>
    <dbReference type="NCBI Taxonomy" id="28724"/>
    <lineage>
        <taxon>Eukaryota</taxon>
        <taxon>Metazoa</taxon>
        <taxon>Chordata</taxon>
        <taxon>Craniata</taxon>
        <taxon>Vertebrata</taxon>
        <taxon>Euteleostomi</taxon>
        <taxon>Archelosauria</taxon>
        <taxon>Archosauria</taxon>
        <taxon>Dinosauria</taxon>
        <taxon>Saurischia</taxon>
        <taxon>Theropoda</taxon>
        <taxon>Coelurosauria</taxon>
        <taxon>Aves</taxon>
        <taxon>Neognathae</taxon>
        <taxon>Neoaves</taxon>
        <taxon>Telluraves</taxon>
        <taxon>Australaves</taxon>
        <taxon>Passeriformes</taxon>
        <taxon>Ptilonorhynchidae</taxon>
        <taxon>Ptilonorhynchus</taxon>
    </lineage>
</organism>
<dbReference type="Gene3D" id="1.10.287.210">
    <property type="match status" value="1"/>
</dbReference>
<dbReference type="PANTHER" id="PTHR10424">
    <property type="entry name" value="VIRAL ENVELOPE PROTEIN"/>
    <property type="match status" value="1"/>
</dbReference>
<keyword evidence="1" id="KW-1133">Transmembrane helix</keyword>
<keyword evidence="1" id="KW-0472">Membrane</keyword>
<keyword evidence="1" id="KW-0812">Transmembrane</keyword>
<comment type="caution">
    <text evidence="2">The sequence shown here is derived from an EMBL/GenBank/DDBJ whole genome shotgun (WGS) entry which is preliminary data.</text>
</comment>
<dbReference type="Proteomes" id="UP000584880">
    <property type="component" value="Unassembled WGS sequence"/>
</dbReference>
<sequence>KDTLCNRTVTPRGADWMIPANNTKWICMKAGITPCIATKVLNETKDFCVQVVIIPRVIYHPKEYVLEHQNTAEHHLMKREPFTALTLAVLLTIAGTGAGTGAAALITQPGKLSTLRQSVDEDLRKIDESITALTNSVRSLSEVVLQNRRGLDLLFWQQGGLCVALKEECCTYVDETGIVFDTLGELRKQIERREKERESYRSWYENWFNQSPWLTTLLSTIAGPLILLIIGLTFGPCIFNKVIEIVKGRLEAAHLLLVKTRYDELENRDEEIGDNLEWSRQELKRFNEQQKLS</sequence>
<dbReference type="CDD" id="cd09851">
    <property type="entry name" value="HTLV-1-like_HR1-HR2"/>
    <property type="match status" value="1"/>
</dbReference>
<dbReference type="SUPFAM" id="SSF58069">
    <property type="entry name" value="Virus ectodomain"/>
    <property type="match status" value="1"/>
</dbReference>